<dbReference type="CDD" id="cd11660">
    <property type="entry name" value="SANT_TRF"/>
    <property type="match status" value="1"/>
</dbReference>
<dbReference type="InterPro" id="IPR001005">
    <property type="entry name" value="SANT/Myb"/>
</dbReference>
<dbReference type="AlphaFoldDB" id="A0A1D3CUA8"/>
<dbReference type="InParanoid" id="A0A1D3CUA8"/>
<dbReference type="PANTHER" id="PTHR46734">
    <property type="entry name" value="TELOMERIC REPEAT-BINDING FACTOR 1 TERF1"/>
    <property type="match status" value="1"/>
</dbReference>
<evidence type="ECO:0000259" key="2">
    <source>
        <dbReference type="PROSITE" id="PS50090"/>
    </source>
</evidence>
<dbReference type="SMART" id="SM00717">
    <property type="entry name" value="SANT"/>
    <property type="match status" value="1"/>
</dbReference>
<sequence length="151" mass="17555">MICILWRQGGSVVGDDAFRRWPVEELSAEQPPQQLQQQCGMISPPKSTVPDRRFRYWTRKQESLLLDGVKRFGKGNWKEIQQEHAELRHFSNVQLKDKFRNLQRHLPSLVVSRCMSLLVLALSLSPSLRFPFADLLKSRADVLSRTVRVNE</sequence>
<reference evidence="3 4" key="1">
    <citation type="journal article" date="2016" name="BMC Genomics">
        <title>Comparative genomics reveals Cyclospora cayetanensis possesses coccidia-like metabolism and invasion components but unique surface antigens.</title>
        <authorList>
            <person name="Liu S."/>
            <person name="Wang L."/>
            <person name="Zheng H."/>
            <person name="Xu Z."/>
            <person name="Roellig D.M."/>
            <person name="Li N."/>
            <person name="Frace M.A."/>
            <person name="Tang K."/>
            <person name="Arrowood M.J."/>
            <person name="Moss D.M."/>
            <person name="Zhang L."/>
            <person name="Feng Y."/>
            <person name="Xiao L."/>
        </authorList>
    </citation>
    <scope>NUCLEOTIDE SEQUENCE [LARGE SCALE GENOMIC DNA]</scope>
    <source>
        <strain evidence="3 4">CHN_HEN01</strain>
    </source>
</reference>
<protein>
    <recommendedName>
        <fullName evidence="2">Myb-like domain-containing protein</fullName>
    </recommendedName>
</protein>
<feature type="domain" description="Myb-like" evidence="2">
    <location>
        <begin position="49"/>
        <end position="103"/>
    </location>
</feature>
<evidence type="ECO:0000313" key="3">
    <source>
        <dbReference type="EMBL" id="OEH74786.1"/>
    </source>
</evidence>
<dbReference type="InterPro" id="IPR009057">
    <property type="entry name" value="Homeodomain-like_sf"/>
</dbReference>
<accession>A0A1D3CUA8</accession>
<organism evidence="3 4">
    <name type="scientific">Cyclospora cayetanensis</name>
    <dbReference type="NCBI Taxonomy" id="88456"/>
    <lineage>
        <taxon>Eukaryota</taxon>
        <taxon>Sar</taxon>
        <taxon>Alveolata</taxon>
        <taxon>Apicomplexa</taxon>
        <taxon>Conoidasida</taxon>
        <taxon>Coccidia</taxon>
        <taxon>Eucoccidiorida</taxon>
        <taxon>Eimeriorina</taxon>
        <taxon>Eimeriidae</taxon>
        <taxon>Cyclospora</taxon>
    </lineage>
</organism>
<keyword evidence="4" id="KW-1185">Reference proteome</keyword>
<dbReference type="InterPro" id="IPR052450">
    <property type="entry name" value="TRBD-Containing_Protein"/>
</dbReference>
<dbReference type="PANTHER" id="PTHR46734:SF1">
    <property type="entry name" value="TELOMERIC REPEAT-BINDING FACTOR 1"/>
    <property type="match status" value="1"/>
</dbReference>
<dbReference type="VEuPathDB" id="ToxoDB:cyc_03971"/>
<dbReference type="Gene3D" id="1.10.246.220">
    <property type="match status" value="1"/>
</dbReference>
<name>A0A1D3CUA8_9EIME</name>
<dbReference type="SUPFAM" id="SSF46689">
    <property type="entry name" value="Homeodomain-like"/>
    <property type="match status" value="1"/>
</dbReference>
<gene>
    <name evidence="3" type="ORF">cyc_03971</name>
</gene>
<dbReference type="Proteomes" id="UP000095192">
    <property type="component" value="Unassembled WGS sequence"/>
</dbReference>
<proteinExistence type="predicted"/>
<evidence type="ECO:0000256" key="1">
    <source>
        <dbReference type="ARBA" id="ARBA00023242"/>
    </source>
</evidence>
<evidence type="ECO:0000313" key="4">
    <source>
        <dbReference type="Proteomes" id="UP000095192"/>
    </source>
</evidence>
<comment type="caution">
    <text evidence="3">The sequence shown here is derived from an EMBL/GenBank/DDBJ whole genome shotgun (WGS) entry which is preliminary data.</text>
</comment>
<dbReference type="PROSITE" id="PS50090">
    <property type="entry name" value="MYB_LIKE"/>
    <property type="match status" value="1"/>
</dbReference>
<dbReference type="EMBL" id="JROU02001936">
    <property type="protein sequence ID" value="OEH74786.1"/>
    <property type="molecule type" value="Genomic_DNA"/>
</dbReference>
<dbReference type="Pfam" id="PF13921">
    <property type="entry name" value="Myb_DNA-bind_6"/>
    <property type="match status" value="1"/>
</dbReference>
<keyword evidence="1" id="KW-0539">Nucleus</keyword>